<comment type="caution">
    <text evidence="2">The sequence shown here is derived from an EMBL/GenBank/DDBJ whole genome shotgun (WGS) entry which is preliminary data.</text>
</comment>
<feature type="region of interest" description="Disordered" evidence="1">
    <location>
        <begin position="1"/>
        <end position="22"/>
    </location>
</feature>
<gene>
    <name evidence="2" type="ORF">HaLaN_02558</name>
</gene>
<dbReference type="AlphaFoldDB" id="A0A699YC00"/>
<feature type="non-terminal residue" evidence="2">
    <location>
        <position position="79"/>
    </location>
</feature>
<dbReference type="EMBL" id="BLLF01000111">
    <property type="protein sequence ID" value="GFH07717.1"/>
    <property type="molecule type" value="Genomic_DNA"/>
</dbReference>
<protein>
    <submittedName>
        <fullName evidence="2">Uncharacterized protein</fullName>
    </submittedName>
</protein>
<evidence type="ECO:0000313" key="2">
    <source>
        <dbReference type="EMBL" id="GFH07717.1"/>
    </source>
</evidence>
<accession>A0A699YC00</accession>
<reference evidence="2 3" key="1">
    <citation type="submission" date="2020-02" db="EMBL/GenBank/DDBJ databases">
        <title>Draft genome sequence of Haematococcus lacustris strain NIES-144.</title>
        <authorList>
            <person name="Morimoto D."/>
            <person name="Nakagawa S."/>
            <person name="Yoshida T."/>
            <person name="Sawayama S."/>
        </authorList>
    </citation>
    <scope>NUCLEOTIDE SEQUENCE [LARGE SCALE GENOMIC DNA]</scope>
    <source>
        <strain evidence="2 3">NIES-144</strain>
    </source>
</reference>
<dbReference type="Proteomes" id="UP000485058">
    <property type="component" value="Unassembled WGS sequence"/>
</dbReference>
<name>A0A699YC00_HAELA</name>
<sequence>MAAAAAPRGAEQTPQPKKRSRVQAGLHSLQQYLFLVYGVLGLAFGLNHPYVDTFWGTFKGSAYVPSRPPVQPGLVTSAQ</sequence>
<feature type="non-terminal residue" evidence="2">
    <location>
        <position position="1"/>
    </location>
</feature>
<proteinExistence type="predicted"/>
<keyword evidence="3" id="KW-1185">Reference proteome</keyword>
<organism evidence="2 3">
    <name type="scientific">Haematococcus lacustris</name>
    <name type="common">Green alga</name>
    <name type="synonym">Haematococcus pluvialis</name>
    <dbReference type="NCBI Taxonomy" id="44745"/>
    <lineage>
        <taxon>Eukaryota</taxon>
        <taxon>Viridiplantae</taxon>
        <taxon>Chlorophyta</taxon>
        <taxon>core chlorophytes</taxon>
        <taxon>Chlorophyceae</taxon>
        <taxon>CS clade</taxon>
        <taxon>Chlamydomonadales</taxon>
        <taxon>Haematococcaceae</taxon>
        <taxon>Haematococcus</taxon>
    </lineage>
</organism>
<evidence type="ECO:0000256" key="1">
    <source>
        <dbReference type="SAM" id="MobiDB-lite"/>
    </source>
</evidence>
<evidence type="ECO:0000313" key="3">
    <source>
        <dbReference type="Proteomes" id="UP000485058"/>
    </source>
</evidence>